<sequence>MAVTTFLLPSANLLYSHCLPFDDFHLTSFFLFFWFVY</sequence>
<proteinExistence type="predicted"/>
<dbReference type="EMBL" id="GGEC01059778">
    <property type="protein sequence ID" value="MBX40262.1"/>
    <property type="molecule type" value="Transcribed_RNA"/>
</dbReference>
<name>A0A2P2NCU9_RHIMU</name>
<dbReference type="AlphaFoldDB" id="A0A2P2NCU9"/>
<accession>A0A2P2NCU9</accession>
<organism evidence="1">
    <name type="scientific">Rhizophora mucronata</name>
    <name type="common">Asiatic mangrove</name>
    <dbReference type="NCBI Taxonomy" id="61149"/>
    <lineage>
        <taxon>Eukaryota</taxon>
        <taxon>Viridiplantae</taxon>
        <taxon>Streptophyta</taxon>
        <taxon>Embryophyta</taxon>
        <taxon>Tracheophyta</taxon>
        <taxon>Spermatophyta</taxon>
        <taxon>Magnoliopsida</taxon>
        <taxon>eudicotyledons</taxon>
        <taxon>Gunneridae</taxon>
        <taxon>Pentapetalae</taxon>
        <taxon>rosids</taxon>
        <taxon>fabids</taxon>
        <taxon>Malpighiales</taxon>
        <taxon>Rhizophoraceae</taxon>
        <taxon>Rhizophora</taxon>
    </lineage>
</organism>
<evidence type="ECO:0000313" key="1">
    <source>
        <dbReference type="EMBL" id="MBX40262.1"/>
    </source>
</evidence>
<protein>
    <submittedName>
        <fullName evidence="1">Uncharacterized protein</fullName>
    </submittedName>
</protein>
<reference evidence="1" key="1">
    <citation type="submission" date="2018-02" db="EMBL/GenBank/DDBJ databases">
        <title>Rhizophora mucronata_Transcriptome.</title>
        <authorList>
            <person name="Meera S.P."/>
            <person name="Sreeshan A."/>
            <person name="Augustine A."/>
        </authorList>
    </citation>
    <scope>NUCLEOTIDE SEQUENCE</scope>
    <source>
        <tissue evidence="1">Leaf</tissue>
    </source>
</reference>